<evidence type="ECO:0000256" key="4">
    <source>
        <dbReference type="ARBA" id="ARBA00023163"/>
    </source>
</evidence>
<dbReference type="Proteomes" id="UP000199317">
    <property type="component" value="Unassembled WGS sequence"/>
</dbReference>
<evidence type="ECO:0000313" key="7">
    <source>
        <dbReference type="Proteomes" id="UP000199317"/>
    </source>
</evidence>
<feature type="domain" description="HTH araC/xylS-type" evidence="5">
    <location>
        <begin position="8"/>
        <end position="105"/>
    </location>
</feature>
<proteinExistence type="predicted"/>
<dbReference type="PROSITE" id="PS01124">
    <property type="entry name" value="HTH_ARAC_FAMILY_2"/>
    <property type="match status" value="1"/>
</dbReference>
<dbReference type="InterPro" id="IPR020449">
    <property type="entry name" value="Tscrpt_reg_AraC-type_HTH"/>
</dbReference>
<keyword evidence="7" id="KW-1185">Reference proteome</keyword>
<gene>
    <name evidence="6" type="ORF">SAMN04489708_12549</name>
</gene>
<dbReference type="InterPro" id="IPR018060">
    <property type="entry name" value="HTH_AraC"/>
</dbReference>
<dbReference type="GO" id="GO:0043565">
    <property type="term" value="F:sequence-specific DNA binding"/>
    <property type="evidence" value="ECO:0007669"/>
    <property type="project" value="InterPro"/>
</dbReference>
<dbReference type="PANTHER" id="PTHR11019">
    <property type="entry name" value="HTH-TYPE TRANSCRIPTIONAL REGULATOR NIMR"/>
    <property type="match status" value="1"/>
</dbReference>
<evidence type="ECO:0000259" key="5">
    <source>
        <dbReference type="PROSITE" id="PS01124"/>
    </source>
</evidence>
<name>A0A1H0VF12_9BURK</name>
<dbReference type="InterPro" id="IPR018062">
    <property type="entry name" value="HTH_AraC-typ_CS"/>
</dbReference>
<dbReference type="InterPro" id="IPR009057">
    <property type="entry name" value="Homeodomain-like_sf"/>
</dbReference>
<accession>A0A1H0VF12</accession>
<keyword evidence="2" id="KW-0805">Transcription regulation</keyword>
<dbReference type="GO" id="GO:0003700">
    <property type="term" value="F:DNA-binding transcription factor activity"/>
    <property type="evidence" value="ECO:0007669"/>
    <property type="project" value="InterPro"/>
</dbReference>
<dbReference type="RefSeq" id="WP_225978884.1">
    <property type="nucleotide sequence ID" value="NZ_CP028290.1"/>
</dbReference>
<evidence type="ECO:0000256" key="1">
    <source>
        <dbReference type="ARBA" id="ARBA00022491"/>
    </source>
</evidence>
<dbReference type="SUPFAM" id="SSF46689">
    <property type="entry name" value="Homeodomain-like"/>
    <property type="match status" value="2"/>
</dbReference>
<keyword evidence="1" id="KW-0678">Repressor</keyword>
<dbReference type="Gene3D" id="1.10.10.60">
    <property type="entry name" value="Homeodomain-like"/>
    <property type="match status" value="1"/>
</dbReference>
<sequence>MANDARLLRIAGALLADPARRWSLQAWADWAGLSSRSLSRRFVAETSLRFTAWTQRVRLLRSLEWLADGQPVTRVALELGYDSVSAFIALFKRERGRTPAAYFGRQAAPVGHSGPKLT</sequence>
<dbReference type="EMBL" id="FNJL01000025">
    <property type="protein sequence ID" value="SDP76798.1"/>
    <property type="molecule type" value="Genomic_DNA"/>
</dbReference>
<reference evidence="7" key="1">
    <citation type="submission" date="2016-10" db="EMBL/GenBank/DDBJ databases">
        <authorList>
            <person name="Varghese N."/>
            <person name="Submissions S."/>
        </authorList>
    </citation>
    <scope>NUCLEOTIDE SEQUENCE [LARGE SCALE GENOMIC DNA]</scope>
    <source>
        <strain evidence="7">DSM 17101</strain>
    </source>
</reference>
<dbReference type="AlphaFoldDB" id="A0A1H0VF12"/>
<protein>
    <submittedName>
        <fullName evidence="6">AraC-type DNA-binding protein</fullName>
    </submittedName>
</protein>
<dbReference type="FunFam" id="1.10.10.60:FF:000132">
    <property type="entry name" value="AraC family transcriptional regulator"/>
    <property type="match status" value="1"/>
</dbReference>
<keyword evidence="3 6" id="KW-0238">DNA-binding</keyword>
<dbReference type="Pfam" id="PF12833">
    <property type="entry name" value="HTH_18"/>
    <property type="match status" value="1"/>
</dbReference>
<organism evidence="6 7">
    <name type="scientific">Paracidovorax cattleyae</name>
    <dbReference type="NCBI Taxonomy" id="80868"/>
    <lineage>
        <taxon>Bacteria</taxon>
        <taxon>Pseudomonadati</taxon>
        <taxon>Pseudomonadota</taxon>
        <taxon>Betaproteobacteria</taxon>
        <taxon>Burkholderiales</taxon>
        <taxon>Comamonadaceae</taxon>
        <taxon>Paracidovorax</taxon>
    </lineage>
</organism>
<dbReference type="PROSITE" id="PS00041">
    <property type="entry name" value="HTH_ARAC_FAMILY_1"/>
    <property type="match status" value="1"/>
</dbReference>
<evidence type="ECO:0000256" key="2">
    <source>
        <dbReference type="ARBA" id="ARBA00023015"/>
    </source>
</evidence>
<dbReference type="PRINTS" id="PR00032">
    <property type="entry name" value="HTHARAC"/>
</dbReference>
<dbReference type="SMART" id="SM00342">
    <property type="entry name" value="HTH_ARAC"/>
    <property type="match status" value="1"/>
</dbReference>
<keyword evidence="4" id="KW-0804">Transcription</keyword>
<dbReference type="PANTHER" id="PTHR11019:SF159">
    <property type="entry name" value="TRANSCRIPTIONAL REGULATOR-RELATED"/>
    <property type="match status" value="1"/>
</dbReference>
<evidence type="ECO:0000256" key="3">
    <source>
        <dbReference type="ARBA" id="ARBA00023125"/>
    </source>
</evidence>
<evidence type="ECO:0000313" key="6">
    <source>
        <dbReference type="EMBL" id="SDP76798.1"/>
    </source>
</evidence>